<evidence type="ECO:0000313" key="3">
    <source>
        <dbReference type="RefSeq" id="XP_018118742.1"/>
    </source>
</evidence>
<reference evidence="3" key="1">
    <citation type="submission" date="2025-08" db="UniProtKB">
        <authorList>
            <consortium name="RefSeq"/>
        </authorList>
    </citation>
    <scope>IDENTIFICATION</scope>
    <source>
        <strain evidence="3">J_2021</strain>
        <tissue evidence="3">Erythrocytes</tissue>
    </source>
</reference>
<organism evidence="2 3">
    <name type="scientific">Xenopus laevis</name>
    <name type="common">African clawed frog</name>
    <dbReference type="NCBI Taxonomy" id="8355"/>
    <lineage>
        <taxon>Eukaryota</taxon>
        <taxon>Metazoa</taxon>
        <taxon>Chordata</taxon>
        <taxon>Craniata</taxon>
        <taxon>Vertebrata</taxon>
        <taxon>Euteleostomi</taxon>
        <taxon>Amphibia</taxon>
        <taxon>Batrachia</taxon>
        <taxon>Anura</taxon>
        <taxon>Pipoidea</taxon>
        <taxon>Pipidae</taxon>
        <taxon>Xenopodinae</taxon>
        <taxon>Xenopus</taxon>
        <taxon>Xenopus</taxon>
    </lineage>
</organism>
<dbReference type="PROSITE" id="PS50916">
    <property type="entry name" value="RABBD"/>
    <property type="match status" value="1"/>
</dbReference>
<dbReference type="GO" id="GO:0070382">
    <property type="term" value="C:exocytic vesicle"/>
    <property type="evidence" value="ECO:0007669"/>
    <property type="project" value="TreeGrafter"/>
</dbReference>
<gene>
    <name evidence="3" type="primary">LOC108716797</name>
</gene>
<name>A0A8J0VAU8_XENLA</name>
<dbReference type="Proteomes" id="UP000186698">
    <property type="component" value="Chromosome 5L"/>
</dbReference>
<dbReference type="GO" id="GO:0031267">
    <property type="term" value="F:small GTPase binding"/>
    <property type="evidence" value="ECO:0007669"/>
    <property type="project" value="InterPro"/>
</dbReference>
<dbReference type="GO" id="GO:0006886">
    <property type="term" value="P:intracellular protein transport"/>
    <property type="evidence" value="ECO:0007669"/>
    <property type="project" value="InterPro"/>
</dbReference>
<dbReference type="AlphaFoldDB" id="A0A8J0VAU8"/>
<dbReference type="KEGG" id="xla:108716797"/>
<dbReference type="GeneID" id="108716797"/>
<dbReference type="GO" id="GO:0005886">
    <property type="term" value="C:plasma membrane"/>
    <property type="evidence" value="ECO:0007669"/>
    <property type="project" value="TreeGrafter"/>
</dbReference>
<accession>A0A8J0VAU8</accession>
<protein>
    <submittedName>
        <fullName evidence="3">Uncharacterized protein LOC108716797 isoform X1</fullName>
    </submittedName>
</protein>
<evidence type="ECO:0000313" key="2">
    <source>
        <dbReference type="Proteomes" id="UP000186698"/>
    </source>
</evidence>
<keyword evidence="2" id="KW-1185">Reference proteome</keyword>
<dbReference type="OrthoDB" id="9904648at2759"/>
<dbReference type="PANTHER" id="PTHR45716">
    <property type="entry name" value="BITESIZE, ISOFORM I"/>
    <property type="match status" value="1"/>
</dbReference>
<dbReference type="GO" id="GO:0042043">
    <property type="term" value="F:neurexin family protein binding"/>
    <property type="evidence" value="ECO:0007669"/>
    <property type="project" value="TreeGrafter"/>
</dbReference>
<dbReference type="RefSeq" id="XP_018118742.1">
    <property type="nucleotide sequence ID" value="XM_018263253.2"/>
</dbReference>
<dbReference type="PANTHER" id="PTHR45716:SF3">
    <property type="entry name" value="SYNAPTOTAGMIN-LIKE PROTEIN 1"/>
    <property type="match status" value="1"/>
</dbReference>
<sequence length="387" mass="43670">METLRAIDLSFLTAEEEEFIKEVLNRDANLRKCEEKRIRRIKKTIRDPECLKLRTGQWFEDLKSKRYLEHSSATDLIKYAIQKEKNTGLLISLRKSWLSKAKSCTALERMFKEVTPPPIQVTRYWYARGSERKPSGSVPVEELSITQVLKDLELVLELEIAKDENRTPTEEATFSSKTDDCTLVENTGHSGQSDILTSVSPTEIKHYRPESHFSYDNNVCLKGENLIHGKPFIVGSQAISSTELQFFEDFSVLKDTKGNNSPCCSSPCLPEEINIFQETGAKNEKCISPIRETIKEPLVSSENVGIDCNSDSDECSSEDNESTIEQPTLLAVALSCFPEDVGTLQTTTDWKLQHQLQHCKKIIASLPQLEDPAESTVKENLDVDATS</sequence>
<dbReference type="Gene3D" id="6.10.250.3000">
    <property type="match status" value="1"/>
</dbReference>
<dbReference type="InterPro" id="IPR010911">
    <property type="entry name" value="Rab_BD"/>
</dbReference>
<dbReference type="GO" id="GO:0006887">
    <property type="term" value="P:exocytosis"/>
    <property type="evidence" value="ECO:0007669"/>
    <property type="project" value="TreeGrafter"/>
</dbReference>
<proteinExistence type="predicted"/>
<evidence type="ECO:0000259" key="1">
    <source>
        <dbReference type="PROSITE" id="PS50916"/>
    </source>
</evidence>
<feature type="domain" description="RabBD" evidence="1">
    <location>
        <begin position="6"/>
        <end position="62"/>
    </location>
</feature>